<feature type="non-terminal residue" evidence="1">
    <location>
        <position position="1"/>
    </location>
</feature>
<name>A0A921FJH1_9MICC</name>
<proteinExistence type="predicted"/>
<reference evidence="1" key="2">
    <citation type="submission" date="2021-09" db="EMBL/GenBank/DDBJ databases">
        <authorList>
            <person name="Gilroy R."/>
        </authorList>
    </citation>
    <scope>NUCLEOTIDE SEQUENCE</scope>
    <source>
        <strain evidence="1">ChiHjej13B12-14962</strain>
    </source>
</reference>
<sequence length="102" mass="11399">AKYVNFPKARYGLYQVDRVERDGKLVGISHDAGYLTNEQAFVSLASIDAYLAEPGTEVELIWGESPNSAKPAVEPHRQVTIRATVQPAPYSRFARESYRKNA</sequence>
<dbReference type="GO" id="GO:0016740">
    <property type="term" value="F:transferase activity"/>
    <property type="evidence" value="ECO:0007669"/>
    <property type="project" value="UniProtKB-KW"/>
</dbReference>
<organism evidence="1 2">
    <name type="scientific">Enteractinococcus helveticum</name>
    <dbReference type="NCBI Taxonomy" id="1837282"/>
    <lineage>
        <taxon>Bacteria</taxon>
        <taxon>Bacillati</taxon>
        <taxon>Actinomycetota</taxon>
        <taxon>Actinomycetes</taxon>
        <taxon>Micrococcales</taxon>
        <taxon>Micrococcaceae</taxon>
    </lineage>
</organism>
<dbReference type="AlphaFoldDB" id="A0A921FJH1"/>
<evidence type="ECO:0000313" key="2">
    <source>
        <dbReference type="Proteomes" id="UP000703315"/>
    </source>
</evidence>
<protein>
    <submittedName>
        <fullName evidence="1">Aminomethyl transferase family protein</fullName>
    </submittedName>
</protein>
<dbReference type="EMBL" id="DYXC01000013">
    <property type="protein sequence ID" value="HJF13339.1"/>
    <property type="molecule type" value="Genomic_DNA"/>
</dbReference>
<reference evidence="1" key="1">
    <citation type="journal article" date="2021" name="PeerJ">
        <title>Extensive microbial diversity within the chicken gut microbiome revealed by metagenomics and culture.</title>
        <authorList>
            <person name="Gilroy R."/>
            <person name="Ravi A."/>
            <person name="Getino M."/>
            <person name="Pursley I."/>
            <person name="Horton D.L."/>
            <person name="Alikhan N.F."/>
            <person name="Baker D."/>
            <person name="Gharbi K."/>
            <person name="Hall N."/>
            <person name="Watson M."/>
            <person name="Adriaenssens E.M."/>
            <person name="Foster-Nyarko E."/>
            <person name="Jarju S."/>
            <person name="Secka A."/>
            <person name="Antonio M."/>
            <person name="Oren A."/>
            <person name="Chaudhuri R.R."/>
            <person name="La Ragione R."/>
            <person name="Hildebrand F."/>
            <person name="Pallen M.J."/>
        </authorList>
    </citation>
    <scope>NUCLEOTIDE SEQUENCE</scope>
    <source>
        <strain evidence="1">ChiHjej13B12-14962</strain>
    </source>
</reference>
<evidence type="ECO:0000313" key="1">
    <source>
        <dbReference type="EMBL" id="HJF13339.1"/>
    </source>
</evidence>
<accession>A0A921FJH1</accession>
<gene>
    <name evidence="1" type="ORF">K8V32_00855</name>
</gene>
<dbReference type="Proteomes" id="UP000703315">
    <property type="component" value="Unassembled WGS sequence"/>
</dbReference>
<comment type="caution">
    <text evidence="1">The sequence shown here is derived from an EMBL/GenBank/DDBJ whole genome shotgun (WGS) entry which is preliminary data.</text>
</comment>
<keyword evidence="1" id="KW-0808">Transferase</keyword>